<dbReference type="Gene3D" id="1.10.10.10">
    <property type="entry name" value="Winged helix-like DNA-binding domain superfamily/Winged helix DNA-binding domain"/>
    <property type="match status" value="1"/>
</dbReference>
<dbReference type="PANTHER" id="PTHR33154">
    <property type="entry name" value="TRANSCRIPTIONAL REGULATOR, ARSR FAMILY"/>
    <property type="match status" value="1"/>
</dbReference>
<keyword evidence="3" id="KW-0804">Transcription</keyword>
<dbReference type="PROSITE" id="PS50987">
    <property type="entry name" value="HTH_ARSR_2"/>
    <property type="match status" value="1"/>
</dbReference>
<dbReference type="InterPro" id="IPR036388">
    <property type="entry name" value="WH-like_DNA-bd_sf"/>
</dbReference>
<dbReference type="NCBIfam" id="NF033788">
    <property type="entry name" value="HTH_metalloreg"/>
    <property type="match status" value="1"/>
</dbReference>
<reference evidence="5 6" key="1">
    <citation type="journal article" date="2018" name="Nat. Biotechnol.">
        <title>A standardized bacterial taxonomy based on genome phylogeny substantially revises the tree of life.</title>
        <authorList>
            <person name="Parks D.H."/>
            <person name="Chuvochina M."/>
            <person name="Waite D.W."/>
            <person name="Rinke C."/>
            <person name="Skarshewski A."/>
            <person name="Chaumeil P.A."/>
            <person name="Hugenholtz P."/>
        </authorList>
    </citation>
    <scope>NUCLEOTIDE SEQUENCE [LARGE SCALE GENOMIC DNA]</scope>
    <source>
        <strain evidence="5">UBA9359</strain>
    </source>
</reference>
<dbReference type="Proteomes" id="UP000264330">
    <property type="component" value="Unassembled WGS sequence"/>
</dbReference>
<keyword evidence="2" id="KW-0238">DNA-binding</keyword>
<dbReference type="PANTHER" id="PTHR33154:SF15">
    <property type="entry name" value="REGULATORY PROTEIN ARSR"/>
    <property type="match status" value="1"/>
</dbReference>
<dbReference type="GO" id="GO:0003677">
    <property type="term" value="F:DNA binding"/>
    <property type="evidence" value="ECO:0007669"/>
    <property type="project" value="UniProtKB-KW"/>
</dbReference>
<evidence type="ECO:0000259" key="4">
    <source>
        <dbReference type="PROSITE" id="PS50987"/>
    </source>
</evidence>
<dbReference type="Pfam" id="PF01022">
    <property type="entry name" value="HTH_5"/>
    <property type="match status" value="1"/>
</dbReference>
<evidence type="ECO:0000256" key="1">
    <source>
        <dbReference type="ARBA" id="ARBA00023015"/>
    </source>
</evidence>
<dbReference type="InterPro" id="IPR001845">
    <property type="entry name" value="HTH_ArsR_DNA-bd_dom"/>
</dbReference>
<organism evidence="5 6">
    <name type="scientific">Zunongwangia profunda</name>
    <dbReference type="NCBI Taxonomy" id="398743"/>
    <lineage>
        <taxon>Bacteria</taxon>
        <taxon>Pseudomonadati</taxon>
        <taxon>Bacteroidota</taxon>
        <taxon>Flavobacteriia</taxon>
        <taxon>Flavobacteriales</taxon>
        <taxon>Flavobacteriaceae</taxon>
        <taxon>Zunongwangia</taxon>
    </lineage>
</organism>
<dbReference type="SMART" id="SM00418">
    <property type="entry name" value="HTH_ARSR"/>
    <property type="match status" value="1"/>
</dbReference>
<evidence type="ECO:0000256" key="3">
    <source>
        <dbReference type="ARBA" id="ARBA00023163"/>
    </source>
</evidence>
<accession>A0A3D5IXA7</accession>
<protein>
    <submittedName>
        <fullName evidence="5">ArsR family transcriptional regulator</fullName>
    </submittedName>
</protein>
<dbReference type="InterPro" id="IPR036390">
    <property type="entry name" value="WH_DNA-bd_sf"/>
</dbReference>
<evidence type="ECO:0000313" key="5">
    <source>
        <dbReference type="EMBL" id="HCV80334.1"/>
    </source>
</evidence>
<keyword evidence="1" id="KW-0805">Transcription regulation</keyword>
<dbReference type="GO" id="GO:0003700">
    <property type="term" value="F:DNA-binding transcription factor activity"/>
    <property type="evidence" value="ECO:0007669"/>
    <property type="project" value="InterPro"/>
</dbReference>
<dbReference type="CDD" id="cd00090">
    <property type="entry name" value="HTH_ARSR"/>
    <property type="match status" value="1"/>
</dbReference>
<dbReference type="InterPro" id="IPR011991">
    <property type="entry name" value="ArsR-like_HTH"/>
</dbReference>
<dbReference type="InterPro" id="IPR051081">
    <property type="entry name" value="HTH_MetalResp_TranReg"/>
</dbReference>
<proteinExistence type="predicted"/>
<gene>
    <name evidence="5" type="ORF">DGQ38_04730</name>
</gene>
<dbReference type="RefSeq" id="WP_013072037.1">
    <property type="nucleotide sequence ID" value="NZ_CAJXAW010000084.1"/>
</dbReference>
<name>A0A3D5IXA7_9FLAO</name>
<dbReference type="OMA" id="DGPKVCY"/>
<comment type="caution">
    <text evidence="5">The sequence shown here is derived from an EMBL/GenBank/DDBJ whole genome shotgun (WGS) entry which is preliminary data.</text>
</comment>
<sequence length="109" mass="12090">MGVTKSEIFSESQNQIATIAKVLGHPARIAILQQIIKSKSCICGDLVMEIGLAQPTISQHLRELKNIGVIKGDIEGTRVCYCINEKKWGEIRDVLVSFFQQDIIGKECC</sequence>
<dbReference type="AlphaFoldDB" id="A0A3D5IXA7"/>
<dbReference type="SUPFAM" id="SSF46785">
    <property type="entry name" value="Winged helix' DNA-binding domain"/>
    <property type="match status" value="1"/>
</dbReference>
<evidence type="ECO:0000313" key="6">
    <source>
        <dbReference type="Proteomes" id="UP000264330"/>
    </source>
</evidence>
<dbReference type="EMBL" id="DPMF01000102">
    <property type="protein sequence ID" value="HCV80334.1"/>
    <property type="molecule type" value="Genomic_DNA"/>
</dbReference>
<evidence type="ECO:0000256" key="2">
    <source>
        <dbReference type="ARBA" id="ARBA00023125"/>
    </source>
</evidence>
<dbReference type="PRINTS" id="PR00778">
    <property type="entry name" value="HTHARSR"/>
</dbReference>
<feature type="domain" description="HTH arsR-type" evidence="4">
    <location>
        <begin position="8"/>
        <end position="106"/>
    </location>
</feature>